<dbReference type="AlphaFoldDB" id="A0A4Q2UE51"/>
<name>A0A4Q2UE51_9BACT</name>
<protein>
    <submittedName>
        <fullName evidence="1">Uncharacterized protein</fullName>
    </submittedName>
</protein>
<gene>
    <name evidence="1" type="ORF">EQG79_29540</name>
</gene>
<comment type="caution">
    <text evidence="1">The sequence shown here is derived from an EMBL/GenBank/DDBJ whole genome shotgun (WGS) entry which is preliminary data.</text>
</comment>
<proteinExistence type="predicted"/>
<keyword evidence="2" id="KW-1185">Reference proteome</keyword>
<sequence length="132" mass="15463">MEAAGRYREILAKMTERVSEEDAPTMAMYLGLSMTNYYIKRRGERPFNYADIARLVERYGSDEEQADLQAFFTIRDGLYEWLQKSPIPLVQFRRLLGLQHYRDLAHRGTQPNTWRLDDLEKIGAFLAQIGQV</sequence>
<reference evidence="1 2" key="1">
    <citation type="submission" date="2019-01" db="EMBL/GenBank/DDBJ databases">
        <title>Spirosoma flava sp. nov., a propanil-degrading bacterium isolated from herbicide-contaminated soil.</title>
        <authorList>
            <person name="Zhang L."/>
            <person name="Jiang J.-D."/>
        </authorList>
    </citation>
    <scope>NUCLEOTIDE SEQUENCE [LARGE SCALE GENOMIC DNA]</scope>
    <source>
        <strain evidence="1 2">TY50</strain>
    </source>
</reference>
<evidence type="ECO:0000313" key="1">
    <source>
        <dbReference type="EMBL" id="RYC66542.1"/>
    </source>
</evidence>
<dbReference type="EMBL" id="SBLB01000014">
    <property type="protein sequence ID" value="RYC66542.1"/>
    <property type="molecule type" value="Genomic_DNA"/>
</dbReference>
<organism evidence="1 2">
    <name type="scientific">Spirosoma sordidisoli</name>
    <dbReference type="NCBI Taxonomy" id="2502893"/>
    <lineage>
        <taxon>Bacteria</taxon>
        <taxon>Pseudomonadati</taxon>
        <taxon>Bacteroidota</taxon>
        <taxon>Cytophagia</taxon>
        <taxon>Cytophagales</taxon>
        <taxon>Cytophagaceae</taxon>
        <taxon>Spirosoma</taxon>
    </lineage>
</organism>
<accession>A0A4Q2UE51</accession>
<dbReference type="Proteomes" id="UP000290407">
    <property type="component" value="Unassembled WGS sequence"/>
</dbReference>
<evidence type="ECO:0000313" key="2">
    <source>
        <dbReference type="Proteomes" id="UP000290407"/>
    </source>
</evidence>